<organism evidence="6 7">
    <name type="scientific">Metschnikowia aff. pulcherrima</name>
    <dbReference type="NCBI Taxonomy" id="2163413"/>
    <lineage>
        <taxon>Eukaryota</taxon>
        <taxon>Fungi</taxon>
        <taxon>Dikarya</taxon>
        <taxon>Ascomycota</taxon>
        <taxon>Saccharomycotina</taxon>
        <taxon>Pichiomycetes</taxon>
        <taxon>Metschnikowiaceae</taxon>
        <taxon>Metschnikowia</taxon>
    </lineage>
</organism>
<evidence type="ECO:0000256" key="2">
    <source>
        <dbReference type="ARBA" id="ARBA00022763"/>
    </source>
</evidence>
<proteinExistence type="predicted"/>
<gene>
    <name evidence="6" type="primary">MPUL0B06030</name>
    <name evidence="6" type="ORF">METSCH_B06030</name>
</gene>
<dbReference type="InterPro" id="IPR013914">
    <property type="entry name" value="Rad9_Rad53-bd_dom_fun"/>
</dbReference>
<dbReference type="PROSITE" id="PS50172">
    <property type="entry name" value="BRCT"/>
    <property type="match status" value="2"/>
</dbReference>
<protein>
    <submittedName>
        <fullName evidence="6">Rad9-like Rad53-binding protein</fullName>
    </submittedName>
</protein>
<dbReference type="SUPFAM" id="SSF52113">
    <property type="entry name" value="BRCT domain"/>
    <property type="match status" value="1"/>
</dbReference>
<feature type="region of interest" description="Disordered" evidence="4">
    <location>
        <begin position="323"/>
        <end position="379"/>
    </location>
</feature>
<dbReference type="GO" id="GO:0005634">
    <property type="term" value="C:nucleus"/>
    <property type="evidence" value="ECO:0007669"/>
    <property type="project" value="UniProtKB-SubCell"/>
</dbReference>
<dbReference type="PANTHER" id="PTHR15321:SF3">
    <property type="entry name" value="TP53-BINDING PROTEIN 1"/>
    <property type="match status" value="1"/>
</dbReference>
<dbReference type="GO" id="GO:0042393">
    <property type="term" value="F:histone binding"/>
    <property type="evidence" value="ECO:0007669"/>
    <property type="project" value="TreeGrafter"/>
</dbReference>
<dbReference type="EMBL" id="CP034457">
    <property type="protein sequence ID" value="QBM87401.1"/>
    <property type="molecule type" value="Genomic_DNA"/>
</dbReference>
<dbReference type="InterPro" id="IPR047252">
    <property type="entry name" value="TP53BP1-like"/>
</dbReference>
<feature type="region of interest" description="Disordered" evidence="4">
    <location>
        <begin position="450"/>
        <end position="508"/>
    </location>
</feature>
<dbReference type="InterPro" id="IPR036420">
    <property type="entry name" value="BRCT_dom_sf"/>
</dbReference>
<feature type="domain" description="BRCT" evidence="5">
    <location>
        <begin position="745"/>
        <end position="856"/>
    </location>
</feature>
<comment type="subcellular location">
    <subcellularLocation>
        <location evidence="1">Nucleus</location>
    </subcellularLocation>
</comment>
<name>A0A4P6XNQ6_9ASCO</name>
<feature type="compositionally biased region" description="Polar residues" evidence="4">
    <location>
        <begin position="340"/>
        <end position="359"/>
    </location>
</feature>
<dbReference type="GO" id="GO:0000077">
    <property type="term" value="P:DNA damage checkpoint signaling"/>
    <property type="evidence" value="ECO:0007669"/>
    <property type="project" value="TreeGrafter"/>
</dbReference>
<dbReference type="AlphaFoldDB" id="A0A4P6XNQ6"/>
<dbReference type="PANTHER" id="PTHR15321">
    <property type="entry name" value="TUMOR SUPPRESSOR P53-BINDING PROTEIN 1"/>
    <property type="match status" value="1"/>
</dbReference>
<dbReference type="Proteomes" id="UP000292447">
    <property type="component" value="Chromosome II"/>
</dbReference>
<evidence type="ECO:0000313" key="6">
    <source>
        <dbReference type="EMBL" id="QBM87401.1"/>
    </source>
</evidence>
<feature type="compositionally biased region" description="Basic and acidic residues" evidence="4">
    <location>
        <begin position="201"/>
        <end position="210"/>
    </location>
</feature>
<feature type="compositionally biased region" description="Polar residues" evidence="4">
    <location>
        <begin position="173"/>
        <end position="190"/>
    </location>
</feature>
<evidence type="ECO:0000256" key="3">
    <source>
        <dbReference type="ARBA" id="ARBA00023242"/>
    </source>
</evidence>
<dbReference type="GO" id="GO:0045944">
    <property type="term" value="P:positive regulation of transcription by RNA polymerase II"/>
    <property type="evidence" value="ECO:0007669"/>
    <property type="project" value="TreeGrafter"/>
</dbReference>
<sequence length="1004" mass="111908">MEPSTQEDSLIFASETRKGAPQWLWLDPPAKLDAVDDTLIDRSGSVDEDSFLFSKSGSSPQISRMYSEKSLQEHLRRGYDTLGDTQVIRRHILDSEPLFAEIGLQNALPYKDTQVILREDNNGPDMADTQVISNTNGAHTNDIADTQVIGPLKPSRRRQGSSFSGRLAHSIDNLGSGQNTQGEGSPTQTLAHLPAGQDLDDTQKIPDKRGSFPADTQADAPIENSLGIWPDGPTGTRKVPKLGSDLTGPTLLLASGLRQLQLLSQSAYAATQHDRNAEIALIDSSPTKVAETVPNEAQNLAHETPGADYKNAAREMSHIYSETIENGPIERSMNDENDNNEVSMKPHQNQPPSVNSQDTDGAGSVTFDVSFDDPPQLEPTTQVLNTQEEYIDEENAKPVDLSLKPIFLSSQNEDGKRRAFLGVESDVELDSMSHDETIVQKKRRRIALSSLSQANGDRSKLSGSSLKVGEASVDGENRNNNKDENNNPFIEKRQADGEKSDLSSELEDISQDVNGIDLDALSKSEKQIEEKPPQTPKKLKFSGNLQNVVEPETWRENMPEISHRDIIKNPNGVWTLHQFKKFPAKILKYGEIFSTVQFSANHQVEARNSDLHLLDICVGDTVQLKASHGDYLVVGLTFYTQESTIRCIRGYDTVILVKKTRLAAPSKEYMISLEDICMEMDQWALHQQRFHILDNGVDLLMDNYTLVREILCIDNVNKYHVSPAKIEHTLEKQHISPRKTAKELGRLDIFAGMLFFVTSIEGPRKDTLKEKIVANGGVFVDGEIKNKTVRKTSSQGLILAPKNLSAFKFAALLSDGPLRSAKYLQALTLGWPILADCFVDKVVENSAFLENWPVFLLPAGHSKHTKTMTNLDVYEFRAKLESEALLSDQLSNNSALLQGYTIVVLDLKQDSKMIDMCDFIFHAFGASGIKVVKNPRAVELQLRRNDASKCLVYDNSKNEFMDYRMSMSSALSQTKRKYGVVDWEWVVQCVISKYIWDPVEFVEV</sequence>
<evidence type="ECO:0000313" key="7">
    <source>
        <dbReference type="Proteomes" id="UP000292447"/>
    </source>
</evidence>
<keyword evidence="2" id="KW-0227">DNA damage</keyword>
<reference evidence="7" key="1">
    <citation type="submission" date="2019-03" db="EMBL/GenBank/DDBJ databases">
        <title>Snf2 controls pulcherriminic acid biosynthesis and connects pigmentation and antifungal activity of the yeast Metschnikowia pulcherrima.</title>
        <authorList>
            <person name="Gore-Lloyd D."/>
            <person name="Sumann I."/>
            <person name="Brachmann A.O."/>
            <person name="Schneeberger K."/>
            <person name="Ortiz-Merino R.A."/>
            <person name="Moreno-Beltran M."/>
            <person name="Schlaefli M."/>
            <person name="Kirner P."/>
            <person name="Santos Kron A."/>
            <person name="Wolfe K.H."/>
            <person name="Piel J."/>
            <person name="Ahrens C.H."/>
            <person name="Henk D."/>
            <person name="Freimoser F.M."/>
        </authorList>
    </citation>
    <scope>NUCLEOTIDE SEQUENCE [LARGE SCALE GENOMIC DNA]</scope>
    <source>
        <strain evidence="7">APC 1.2</strain>
    </source>
</reference>
<dbReference type="InterPro" id="IPR047249">
    <property type="entry name" value="BRCT_p53bp1-like_rpt1"/>
</dbReference>
<feature type="compositionally biased region" description="Polar residues" evidence="4">
    <location>
        <begin position="450"/>
        <end position="465"/>
    </location>
</feature>
<dbReference type="CDD" id="cd17745">
    <property type="entry name" value="BRCT_p53bp1_rpt1"/>
    <property type="match status" value="1"/>
</dbReference>
<evidence type="ECO:0000259" key="5">
    <source>
        <dbReference type="PROSITE" id="PS50172"/>
    </source>
</evidence>
<keyword evidence="3" id="KW-0539">Nucleus</keyword>
<dbReference type="Pfam" id="PF08605">
    <property type="entry name" value="Rad9_Rad53_bind"/>
    <property type="match status" value="1"/>
</dbReference>
<dbReference type="CDD" id="cd17724">
    <property type="entry name" value="BRCT_p53bp1_rpt2"/>
    <property type="match status" value="1"/>
</dbReference>
<feature type="domain" description="BRCT" evidence="5">
    <location>
        <begin position="892"/>
        <end position="1003"/>
    </location>
</feature>
<dbReference type="Gene3D" id="3.40.50.10190">
    <property type="entry name" value="BRCT domain"/>
    <property type="match status" value="1"/>
</dbReference>
<evidence type="ECO:0000256" key="1">
    <source>
        <dbReference type="ARBA" id="ARBA00004123"/>
    </source>
</evidence>
<dbReference type="STRING" id="2163413.A0A4P6XNQ6"/>
<dbReference type="InterPro" id="IPR001357">
    <property type="entry name" value="BRCT_dom"/>
</dbReference>
<feature type="region of interest" description="Disordered" evidence="4">
    <location>
        <begin position="136"/>
        <end position="234"/>
    </location>
</feature>
<accession>A0A4P6XNQ6</accession>
<evidence type="ECO:0000256" key="4">
    <source>
        <dbReference type="SAM" id="MobiDB-lite"/>
    </source>
</evidence>
<dbReference type="InterPro" id="IPR047250">
    <property type="entry name" value="BRCT_p53bp1-like_rpt2"/>
</dbReference>
<feature type="compositionally biased region" description="Basic and acidic residues" evidence="4">
    <location>
        <begin position="475"/>
        <end position="502"/>
    </location>
</feature>
<keyword evidence="7" id="KW-1185">Reference proteome</keyword>